<accession>A6I1P5</accession>
<name>A6I1P5_RAT</name>
<dbReference type="Proteomes" id="UP000234681">
    <property type="component" value="Chromosome 8"/>
</dbReference>
<reference evidence="1 2" key="1">
    <citation type="submission" date="2005-09" db="EMBL/GenBank/DDBJ databases">
        <authorList>
            <person name="Mural R.J."/>
            <person name="Li P.W."/>
            <person name="Adams M.D."/>
            <person name="Amanatides P.G."/>
            <person name="Baden-Tillson H."/>
            <person name="Barnstead M."/>
            <person name="Chin S.H."/>
            <person name="Dew I."/>
            <person name="Evans C.A."/>
            <person name="Ferriera S."/>
            <person name="Flanigan M."/>
            <person name="Fosler C."/>
            <person name="Glodek A."/>
            <person name="Gu Z."/>
            <person name="Holt R.A."/>
            <person name="Jennings D."/>
            <person name="Kraft C.L."/>
            <person name="Lu F."/>
            <person name="Nguyen T."/>
            <person name="Nusskern D.R."/>
            <person name="Pfannkoch C.M."/>
            <person name="Sitter C."/>
            <person name="Sutton G.G."/>
            <person name="Venter J.C."/>
            <person name="Wang Z."/>
            <person name="Woodage T."/>
            <person name="Zheng X.H."/>
            <person name="Zhong F."/>
        </authorList>
    </citation>
    <scope>NUCLEOTIDE SEQUENCE [LARGE SCALE GENOMIC DNA]</scope>
    <source>
        <strain>BN</strain>
        <strain evidence="2">Sprague-Dawley</strain>
    </source>
</reference>
<protein>
    <submittedName>
        <fullName evidence="1">RCG25507</fullName>
    </submittedName>
</protein>
<dbReference type="EMBL" id="CH473954">
    <property type="protein sequence ID" value="EDL77682.1"/>
    <property type="molecule type" value="Genomic_DNA"/>
</dbReference>
<organism evidence="1 2">
    <name type="scientific">Rattus norvegicus</name>
    <name type="common">Rat</name>
    <dbReference type="NCBI Taxonomy" id="10116"/>
    <lineage>
        <taxon>Eukaryota</taxon>
        <taxon>Metazoa</taxon>
        <taxon>Chordata</taxon>
        <taxon>Craniata</taxon>
        <taxon>Vertebrata</taxon>
        <taxon>Euteleostomi</taxon>
        <taxon>Mammalia</taxon>
        <taxon>Eutheria</taxon>
        <taxon>Euarchontoglires</taxon>
        <taxon>Glires</taxon>
        <taxon>Rodentia</taxon>
        <taxon>Myomorpha</taxon>
        <taxon>Muroidea</taxon>
        <taxon>Muridae</taxon>
        <taxon>Murinae</taxon>
        <taxon>Rattus</taxon>
    </lineage>
</organism>
<gene>
    <name evidence="1" type="ORF">rCG_25507</name>
</gene>
<sequence length="32" mass="3584">MQAQTAGNTSPHSHPAHIVITRLWSNKNLFLI</sequence>
<proteinExistence type="predicted"/>
<evidence type="ECO:0000313" key="2">
    <source>
        <dbReference type="Proteomes" id="UP000234681"/>
    </source>
</evidence>
<dbReference type="AlphaFoldDB" id="A6I1P5"/>
<evidence type="ECO:0000313" key="1">
    <source>
        <dbReference type="EMBL" id="EDL77682.1"/>
    </source>
</evidence>